<proteinExistence type="inferred from homology"/>
<evidence type="ECO:0000313" key="13">
    <source>
        <dbReference type="EMBL" id="CAI2359828.1"/>
    </source>
</evidence>
<dbReference type="GO" id="GO:0005739">
    <property type="term" value="C:mitochondrion"/>
    <property type="evidence" value="ECO:0007669"/>
    <property type="project" value="UniProtKB-SubCell"/>
</dbReference>
<gene>
    <name evidence="13" type="ORF">ECRASSUSDP1_LOCUS1122</name>
</gene>
<dbReference type="GO" id="GO:0032049">
    <property type="term" value="P:cardiolipin biosynthetic process"/>
    <property type="evidence" value="ECO:0007669"/>
    <property type="project" value="InterPro"/>
</dbReference>
<evidence type="ECO:0000256" key="8">
    <source>
        <dbReference type="ARBA" id="ARBA00023264"/>
    </source>
</evidence>
<dbReference type="PIRSF" id="PIRSF000850">
    <property type="entry name" value="Phospholipase_D_PSS"/>
    <property type="match status" value="1"/>
</dbReference>
<dbReference type="InterPro" id="IPR025202">
    <property type="entry name" value="PLD-like_dom"/>
</dbReference>
<feature type="compositionally biased region" description="Basic and acidic residues" evidence="11">
    <location>
        <begin position="326"/>
        <end position="338"/>
    </location>
</feature>
<keyword evidence="8 10" id="KW-1208">Phospholipid metabolism</keyword>
<evidence type="ECO:0000256" key="11">
    <source>
        <dbReference type="SAM" id="MobiDB-lite"/>
    </source>
</evidence>
<keyword evidence="10" id="KW-0547">Nucleotide-binding</keyword>
<evidence type="ECO:0000256" key="2">
    <source>
        <dbReference type="ARBA" id="ARBA00010682"/>
    </source>
</evidence>
<keyword evidence="3 10" id="KW-0444">Lipid biosynthesis</keyword>
<comment type="function">
    <text evidence="10">Functions in the biosynthesis of the anionic phospholipids phosphatidylglycerol and cardiolipin.</text>
</comment>
<dbReference type="PANTHER" id="PTHR12586:SF1">
    <property type="entry name" value="CDP-DIACYLGLYCEROL--GLYCEROL-3-PHOSPHATE 3-PHOSPHATIDYLTRANSFERASE, MITOCHONDRIAL"/>
    <property type="match status" value="1"/>
</dbReference>
<dbReference type="PROSITE" id="PS50035">
    <property type="entry name" value="PLD"/>
    <property type="match status" value="1"/>
</dbReference>
<comment type="pathway">
    <text evidence="1 10">Phospholipid metabolism; phosphatidylglycerol biosynthesis; phosphatidylglycerol from CDP-diacylglycerol: step 1/2.</text>
</comment>
<keyword evidence="14" id="KW-1185">Reference proteome</keyword>
<evidence type="ECO:0000256" key="9">
    <source>
        <dbReference type="ARBA" id="ARBA00048586"/>
    </source>
</evidence>
<feature type="region of interest" description="Disordered" evidence="11">
    <location>
        <begin position="309"/>
        <end position="338"/>
    </location>
</feature>
<feature type="domain" description="PLD phosphodiesterase" evidence="12">
    <location>
        <begin position="173"/>
        <end position="199"/>
    </location>
</feature>
<evidence type="ECO:0000256" key="6">
    <source>
        <dbReference type="ARBA" id="ARBA00023098"/>
    </source>
</evidence>
<keyword evidence="4 10" id="KW-0808">Transferase</keyword>
<dbReference type="Gene3D" id="3.30.870.10">
    <property type="entry name" value="Endonuclease Chain A"/>
    <property type="match status" value="2"/>
</dbReference>
<dbReference type="InterPro" id="IPR001736">
    <property type="entry name" value="PLipase_D/transphosphatidylase"/>
</dbReference>
<dbReference type="CDD" id="cd09137">
    <property type="entry name" value="PLDc_PGS1_euk_2"/>
    <property type="match status" value="1"/>
</dbReference>
<comment type="catalytic activity">
    <reaction evidence="9 10">
        <text>a CDP-1,2-diacyl-sn-glycerol + sn-glycerol 3-phosphate = a 1,2-diacyl-sn-glycero-3-phospho-(1'-sn-glycero-3'-phosphate) + CMP + H(+)</text>
        <dbReference type="Rhea" id="RHEA:12593"/>
        <dbReference type="ChEBI" id="CHEBI:15378"/>
        <dbReference type="ChEBI" id="CHEBI:57597"/>
        <dbReference type="ChEBI" id="CHEBI:58332"/>
        <dbReference type="ChEBI" id="CHEBI:60110"/>
        <dbReference type="ChEBI" id="CHEBI:60377"/>
        <dbReference type="EC" id="2.7.8.5"/>
    </reaction>
</comment>
<dbReference type="Proteomes" id="UP001295684">
    <property type="component" value="Unassembled WGS sequence"/>
</dbReference>
<name>A0AAD1U5S6_EUPCR</name>
<dbReference type="SUPFAM" id="SSF56024">
    <property type="entry name" value="Phospholipase D/nuclease"/>
    <property type="match status" value="2"/>
</dbReference>
<keyword evidence="6 10" id="KW-0443">Lipid metabolism</keyword>
<keyword evidence="7 10" id="KW-0594">Phospholipid biosynthesis</keyword>
<dbReference type="EC" id="2.7.8.5" evidence="10"/>
<evidence type="ECO:0000256" key="7">
    <source>
        <dbReference type="ARBA" id="ARBA00023209"/>
    </source>
</evidence>
<dbReference type="SMART" id="SM00155">
    <property type="entry name" value="PLDc"/>
    <property type="match status" value="2"/>
</dbReference>
<dbReference type="AlphaFoldDB" id="A0AAD1U5S6"/>
<evidence type="ECO:0000256" key="1">
    <source>
        <dbReference type="ARBA" id="ARBA00005042"/>
    </source>
</evidence>
<organism evidence="13 14">
    <name type="scientific">Euplotes crassus</name>
    <dbReference type="NCBI Taxonomy" id="5936"/>
    <lineage>
        <taxon>Eukaryota</taxon>
        <taxon>Sar</taxon>
        <taxon>Alveolata</taxon>
        <taxon>Ciliophora</taxon>
        <taxon>Intramacronucleata</taxon>
        <taxon>Spirotrichea</taxon>
        <taxon>Hypotrichia</taxon>
        <taxon>Euplotida</taxon>
        <taxon>Euplotidae</taxon>
        <taxon>Moneuplotes</taxon>
    </lineage>
</organism>
<comment type="similarity">
    <text evidence="2 10">Belongs to the CDP-alcohol phosphatidyltransferase class-II family.</text>
</comment>
<sequence>MFTKRCLSNLKLQKHLSISRFSTTTNPPPKDLLELLFTKIVKERKSPCFEVYGSQIEILTSPEDYYLALHKLALESQFRINMSALYLGTGTKELFFLERISRRLEENPEIKFNMILDYSRGRRIDKEGKSSENMLLSLLKANFSHKFLRAALFKQPSWMPRADTGPIRMLSEVLGVHHMKAHVFDNNVLITGANLSEDYFTNRQDRCYIIRQSPRVADYFDDLLNALSNCSYHICAGEPKVQKFYPEVSNKNKFKNTLAHHLKLFRWAQKTDIPVGKELECDEFFNGEQQGHPHALLSYDGQDQDLKETVPKHKKPQKDVEEEANEFSKDSKQEDKKKVRDLIQKVNAFSSQKSEPRKKGDLGGRVFIFPALQFNMVNIREDEELFVQILEHLTKKEGAKIDFCSGYLNIMDSYLNPIKSSKAEVNLLTAAPSANGFYKAGFVKKWIPYFYREYEKRILKKSKGNDSVKLYEYQRKNWTYHAKGAWFYEKGNDPNLTVIGSSNYSYRSNRRDTEAQLYIYSQCDDLNARMKEEAEQMFSSAQRVTLDDIKKDKDVKLGSRTYFLSKRLKTLF</sequence>
<keyword evidence="10" id="KW-0067">ATP-binding</keyword>
<dbReference type="EMBL" id="CAMPGE010001059">
    <property type="protein sequence ID" value="CAI2359828.1"/>
    <property type="molecule type" value="Genomic_DNA"/>
</dbReference>
<evidence type="ECO:0000256" key="5">
    <source>
        <dbReference type="ARBA" id="ARBA00022737"/>
    </source>
</evidence>
<keyword evidence="5" id="KW-0677">Repeat</keyword>
<dbReference type="GO" id="GO:0005524">
    <property type="term" value="F:ATP binding"/>
    <property type="evidence" value="ECO:0007669"/>
    <property type="project" value="UniProtKB-KW"/>
</dbReference>
<dbReference type="InterPro" id="IPR016270">
    <property type="entry name" value="PGS1"/>
</dbReference>
<reference evidence="13" key="1">
    <citation type="submission" date="2023-07" db="EMBL/GenBank/DDBJ databases">
        <authorList>
            <consortium name="AG Swart"/>
            <person name="Singh M."/>
            <person name="Singh A."/>
            <person name="Seah K."/>
            <person name="Emmerich C."/>
        </authorList>
    </citation>
    <scope>NUCLEOTIDE SEQUENCE</scope>
    <source>
        <strain evidence="13">DP1</strain>
    </source>
</reference>
<dbReference type="GO" id="GO:0008444">
    <property type="term" value="F:CDP-diacylglycerol-glycerol-3-phosphate 3-phosphatidyltransferase activity"/>
    <property type="evidence" value="ECO:0007669"/>
    <property type="project" value="UniProtKB-EC"/>
</dbReference>
<protein>
    <recommendedName>
        <fullName evidence="10">CDP-diacylglycerol--glycerol-3-phosphate 3-phosphatidyltransferase</fullName>
        <ecNumber evidence="10">2.7.8.5</ecNumber>
    </recommendedName>
</protein>
<comment type="subcellular location">
    <subcellularLocation>
        <location evidence="10">Mitochondrion</location>
    </subcellularLocation>
</comment>
<evidence type="ECO:0000256" key="10">
    <source>
        <dbReference type="RuleBase" id="RU365024"/>
    </source>
</evidence>
<dbReference type="Pfam" id="PF13091">
    <property type="entry name" value="PLDc_2"/>
    <property type="match status" value="1"/>
</dbReference>
<evidence type="ECO:0000256" key="3">
    <source>
        <dbReference type="ARBA" id="ARBA00022516"/>
    </source>
</evidence>
<dbReference type="PANTHER" id="PTHR12586">
    <property type="entry name" value="CDP-DIACYLGLYCEROL--SERINE O-PHOSPHATIDYLTRANSFERASE"/>
    <property type="match status" value="1"/>
</dbReference>
<comment type="caution">
    <text evidence="13">The sequence shown here is derived from an EMBL/GenBank/DDBJ whole genome shotgun (WGS) entry which is preliminary data.</text>
</comment>
<evidence type="ECO:0000259" key="12">
    <source>
        <dbReference type="PROSITE" id="PS50035"/>
    </source>
</evidence>
<accession>A0AAD1U5S6</accession>
<keyword evidence="10" id="KW-0496">Mitochondrion</keyword>
<evidence type="ECO:0000256" key="4">
    <source>
        <dbReference type="ARBA" id="ARBA00022679"/>
    </source>
</evidence>
<evidence type="ECO:0000313" key="14">
    <source>
        <dbReference type="Proteomes" id="UP001295684"/>
    </source>
</evidence>